<keyword evidence="2" id="KW-0812">Transmembrane</keyword>
<evidence type="ECO:0000256" key="2">
    <source>
        <dbReference type="SAM" id="Phobius"/>
    </source>
</evidence>
<feature type="region of interest" description="Disordered" evidence="1">
    <location>
        <begin position="382"/>
        <end position="404"/>
    </location>
</feature>
<evidence type="ECO:0000313" key="5">
    <source>
        <dbReference type="Proteomes" id="UP000239485"/>
    </source>
</evidence>
<gene>
    <name evidence="4" type="ORF">CLV92_10838</name>
</gene>
<evidence type="ECO:0000256" key="1">
    <source>
        <dbReference type="SAM" id="MobiDB-lite"/>
    </source>
</evidence>
<dbReference type="InterPro" id="IPR019606">
    <property type="entry name" value="GerMN"/>
</dbReference>
<name>A0A2S6IJ08_9ACTN</name>
<dbReference type="OrthoDB" id="4843507at2"/>
<dbReference type="SMART" id="SM00909">
    <property type="entry name" value="Germane"/>
    <property type="match status" value="1"/>
</dbReference>
<keyword evidence="5" id="KW-1185">Reference proteome</keyword>
<reference evidence="4 5" key="1">
    <citation type="submission" date="2018-02" db="EMBL/GenBank/DDBJ databases">
        <title>Genomic Encyclopedia of Archaeal and Bacterial Type Strains, Phase II (KMG-II): from individual species to whole genera.</title>
        <authorList>
            <person name="Goeker M."/>
        </authorList>
    </citation>
    <scope>NUCLEOTIDE SEQUENCE [LARGE SCALE GENOMIC DNA]</scope>
    <source>
        <strain evidence="4 5">DSM 22857</strain>
    </source>
</reference>
<organism evidence="4 5">
    <name type="scientific">Kineococcus xinjiangensis</name>
    <dbReference type="NCBI Taxonomy" id="512762"/>
    <lineage>
        <taxon>Bacteria</taxon>
        <taxon>Bacillati</taxon>
        <taxon>Actinomycetota</taxon>
        <taxon>Actinomycetes</taxon>
        <taxon>Kineosporiales</taxon>
        <taxon>Kineosporiaceae</taxon>
        <taxon>Kineococcus</taxon>
    </lineage>
</organism>
<feature type="compositionally biased region" description="Polar residues" evidence="1">
    <location>
        <begin position="130"/>
        <end position="139"/>
    </location>
</feature>
<dbReference type="Pfam" id="PF10648">
    <property type="entry name" value="Gmad2"/>
    <property type="match status" value="1"/>
</dbReference>
<dbReference type="Proteomes" id="UP000239485">
    <property type="component" value="Unassembled WGS sequence"/>
</dbReference>
<evidence type="ECO:0000313" key="4">
    <source>
        <dbReference type="EMBL" id="PPK94140.1"/>
    </source>
</evidence>
<proteinExistence type="predicted"/>
<dbReference type="RefSeq" id="WP_104433101.1">
    <property type="nucleotide sequence ID" value="NZ_PTJD01000008.1"/>
</dbReference>
<feature type="compositionally biased region" description="Pro residues" evidence="1">
    <location>
        <begin position="118"/>
        <end position="128"/>
    </location>
</feature>
<comment type="caution">
    <text evidence="4">The sequence shown here is derived from an EMBL/GenBank/DDBJ whole genome shotgun (WGS) entry which is preliminary data.</text>
</comment>
<feature type="region of interest" description="Disordered" evidence="1">
    <location>
        <begin position="104"/>
        <end position="175"/>
    </location>
</feature>
<feature type="region of interest" description="Disordered" evidence="1">
    <location>
        <begin position="1"/>
        <end position="35"/>
    </location>
</feature>
<dbReference type="AlphaFoldDB" id="A0A2S6IJ08"/>
<feature type="domain" description="GerMN" evidence="3">
    <location>
        <begin position="198"/>
        <end position="287"/>
    </location>
</feature>
<keyword evidence="2" id="KW-1133">Transmembrane helix</keyword>
<sequence length="404" mass="41015">MSQDRSPHSGGPGRYDGPADAGPVPVGGLPSPAEDPTAALLHDAFAAHTAGLRPADRLAAIHAEAARRRHRRRTGAVAGVAAAALAVAGGAYAVTGLDRDTRQVVSAPAQPGESAPAWQPPAAEPAPQPTVSASAPTGRSSEGGGATPGATGTKGGATQSASPAPKTVPVYWLGGGDHPTGPKLYREYLPTSGTADGPTQALRLMLAGQPKDPDYTSPWQPDPQASVEVGADVITVTVSREAVSGPGVGSATAAMAVQQLVHTVTAAAGEELPVRIIVGDHEGAELWGAVKLPDTVSRAPKEEVHAPVWITSLSDGALVEPGVLQVEGLGTGFEANLNYVLTDHEGEEVARGYTTAGANGEIGPFAFELELTTGVYTLSVFDPGEASEGEGHPPFPDTKTLDVR</sequence>
<protein>
    <submittedName>
        <fullName evidence="4">Sporulation and spore germination protein</fullName>
    </submittedName>
</protein>
<feature type="compositionally biased region" description="Low complexity" evidence="1">
    <location>
        <begin position="16"/>
        <end position="30"/>
    </location>
</feature>
<dbReference type="Pfam" id="PF10646">
    <property type="entry name" value="Germane"/>
    <property type="match status" value="1"/>
</dbReference>
<accession>A0A2S6IJ08</accession>
<feature type="transmembrane region" description="Helical" evidence="2">
    <location>
        <begin position="76"/>
        <end position="94"/>
    </location>
</feature>
<dbReference type="EMBL" id="PTJD01000008">
    <property type="protein sequence ID" value="PPK94140.1"/>
    <property type="molecule type" value="Genomic_DNA"/>
</dbReference>
<dbReference type="InterPro" id="IPR018911">
    <property type="entry name" value="Gmad2_Ig-like_dom"/>
</dbReference>
<feature type="compositionally biased region" description="Gly residues" evidence="1">
    <location>
        <begin position="141"/>
        <end position="155"/>
    </location>
</feature>
<evidence type="ECO:0000259" key="3">
    <source>
        <dbReference type="SMART" id="SM00909"/>
    </source>
</evidence>
<keyword evidence="2" id="KW-0472">Membrane</keyword>